<dbReference type="Proteomes" id="UP001607303">
    <property type="component" value="Unassembled WGS sequence"/>
</dbReference>
<name>A0ABD2AQJ6_VESMC</name>
<evidence type="ECO:0000313" key="2">
    <source>
        <dbReference type="Proteomes" id="UP001607303"/>
    </source>
</evidence>
<accession>A0ABD2AQJ6</accession>
<evidence type="ECO:0000313" key="1">
    <source>
        <dbReference type="EMBL" id="KAL2722889.1"/>
    </source>
</evidence>
<sequence>MMHRDNSDFALLKMVSRELRVVNTFDKLEIDSYNCNGSESSTKIVPREKKTKRCAKYLRV</sequence>
<proteinExistence type="predicted"/>
<gene>
    <name evidence="1" type="ORF">V1477_019480</name>
</gene>
<dbReference type="EMBL" id="JAYRBN010000115">
    <property type="protein sequence ID" value="KAL2722889.1"/>
    <property type="molecule type" value="Genomic_DNA"/>
</dbReference>
<reference evidence="1 2" key="1">
    <citation type="journal article" date="2024" name="Ann. Entomol. Soc. Am.">
        <title>Genomic analyses of the southern and eastern yellowjacket wasps (Hymenoptera: Vespidae) reveal evolutionary signatures of social life.</title>
        <authorList>
            <person name="Catto M.A."/>
            <person name="Caine P.B."/>
            <person name="Orr S.E."/>
            <person name="Hunt B.G."/>
            <person name="Goodisman M.A.D."/>
        </authorList>
    </citation>
    <scope>NUCLEOTIDE SEQUENCE [LARGE SCALE GENOMIC DNA]</scope>
    <source>
        <strain evidence="1">232</strain>
        <tissue evidence="1">Head and thorax</tissue>
    </source>
</reference>
<comment type="caution">
    <text evidence="1">The sequence shown here is derived from an EMBL/GenBank/DDBJ whole genome shotgun (WGS) entry which is preliminary data.</text>
</comment>
<dbReference type="AlphaFoldDB" id="A0ABD2AQJ6"/>
<organism evidence="1 2">
    <name type="scientific">Vespula maculifrons</name>
    <name type="common">Eastern yellow jacket</name>
    <name type="synonym">Wasp</name>
    <dbReference type="NCBI Taxonomy" id="7453"/>
    <lineage>
        <taxon>Eukaryota</taxon>
        <taxon>Metazoa</taxon>
        <taxon>Ecdysozoa</taxon>
        <taxon>Arthropoda</taxon>
        <taxon>Hexapoda</taxon>
        <taxon>Insecta</taxon>
        <taxon>Pterygota</taxon>
        <taxon>Neoptera</taxon>
        <taxon>Endopterygota</taxon>
        <taxon>Hymenoptera</taxon>
        <taxon>Apocrita</taxon>
        <taxon>Aculeata</taxon>
        <taxon>Vespoidea</taxon>
        <taxon>Vespidae</taxon>
        <taxon>Vespinae</taxon>
        <taxon>Vespula</taxon>
    </lineage>
</organism>
<keyword evidence="2" id="KW-1185">Reference proteome</keyword>
<protein>
    <submittedName>
        <fullName evidence="1">Uncharacterized protein</fullName>
    </submittedName>
</protein>